<comment type="caution">
    <text evidence="2">The sequence shown here is derived from an EMBL/GenBank/DDBJ whole genome shotgun (WGS) entry which is preliminary data.</text>
</comment>
<evidence type="ECO:0000313" key="2">
    <source>
        <dbReference type="EMBL" id="KJE75735.1"/>
    </source>
</evidence>
<accession>A0A0D8FR52</accession>
<proteinExistence type="predicted"/>
<keyword evidence="3" id="KW-1185">Reference proteome</keyword>
<dbReference type="AlphaFoldDB" id="A0A0D8FR52"/>
<sequence length="77" mass="8668">MRVIAAPFLFLWEFFVGDQPWLAVGVLGVGVLVLLVRHLTGGWVVVPIVVSIILMISLWRSLGLNPILRRGYEGKRR</sequence>
<name>A0A0D8FR52_9ACTN</name>
<dbReference type="Proteomes" id="UP000032336">
    <property type="component" value="Unassembled WGS sequence"/>
</dbReference>
<dbReference type="RefSeq" id="WP_035391079.1">
    <property type="nucleotide sequence ID" value="NZ_JQKF01000037.1"/>
</dbReference>
<evidence type="ECO:0000313" key="3">
    <source>
        <dbReference type="Proteomes" id="UP000032336"/>
    </source>
</evidence>
<feature type="transmembrane region" description="Helical" evidence="1">
    <location>
        <begin position="20"/>
        <end position="36"/>
    </location>
</feature>
<feature type="transmembrane region" description="Helical" evidence="1">
    <location>
        <begin position="43"/>
        <end position="62"/>
    </location>
</feature>
<organism evidence="2 3">
    <name type="scientific">Ferrimicrobium acidiphilum DSM 19497</name>
    <dbReference type="NCBI Taxonomy" id="1121877"/>
    <lineage>
        <taxon>Bacteria</taxon>
        <taxon>Bacillati</taxon>
        <taxon>Actinomycetota</taxon>
        <taxon>Acidimicrobiia</taxon>
        <taxon>Acidimicrobiales</taxon>
        <taxon>Acidimicrobiaceae</taxon>
        <taxon>Ferrimicrobium</taxon>
    </lineage>
</organism>
<dbReference type="GeneID" id="78373534"/>
<reference evidence="2 3" key="1">
    <citation type="submission" date="2015-01" db="EMBL/GenBank/DDBJ databases">
        <title>Draft genome of the acidophilic iron oxidizer Ferrimicrobium acidiphilum strain T23.</title>
        <authorList>
            <person name="Poehlein A."/>
            <person name="Eisen S."/>
            <person name="Schloemann M."/>
            <person name="Johnson B.D."/>
            <person name="Daniel R."/>
            <person name="Muehling M."/>
        </authorList>
    </citation>
    <scope>NUCLEOTIDE SEQUENCE [LARGE SCALE GENOMIC DNA]</scope>
    <source>
        <strain evidence="2 3">T23</strain>
    </source>
</reference>
<evidence type="ECO:0000256" key="1">
    <source>
        <dbReference type="SAM" id="Phobius"/>
    </source>
</evidence>
<keyword evidence="1" id="KW-1133">Transmembrane helix</keyword>
<protein>
    <submittedName>
        <fullName evidence="2">Uncharacterized protein</fullName>
    </submittedName>
</protein>
<dbReference type="EMBL" id="JXUW01000030">
    <property type="protein sequence ID" value="KJE75735.1"/>
    <property type="molecule type" value="Genomic_DNA"/>
</dbReference>
<keyword evidence="1" id="KW-0812">Transmembrane</keyword>
<dbReference type="STRING" id="1121877.FEAC_25120"/>
<gene>
    <name evidence="2" type="ORF">FEAC_25120</name>
</gene>
<keyword evidence="1" id="KW-0472">Membrane</keyword>